<dbReference type="SUPFAM" id="SSF52540">
    <property type="entry name" value="P-loop containing nucleoside triphosphate hydrolases"/>
    <property type="match status" value="1"/>
</dbReference>
<dbReference type="GO" id="GO:0016887">
    <property type="term" value="F:ATP hydrolysis activity"/>
    <property type="evidence" value="ECO:0007669"/>
    <property type="project" value="InterPro"/>
</dbReference>
<dbReference type="Pfam" id="PF00005">
    <property type="entry name" value="ABC_tran"/>
    <property type="match status" value="1"/>
</dbReference>
<accession>A0A9D1IKH7</accession>
<keyword evidence="3" id="KW-0547">Nucleotide-binding</keyword>
<dbReference type="PANTHER" id="PTHR42711:SF15">
    <property type="entry name" value="ABC-TYPE MULTIDRUG TRANSPORT SYSTEM, ATPASE COMPONENT"/>
    <property type="match status" value="1"/>
</dbReference>
<keyword evidence="1" id="KW-0813">Transport</keyword>
<gene>
    <name evidence="6" type="ORF">IAC56_05515</name>
</gene>
<dbReference type="SMART" id="SM00382">
    <property type="entry name" value="AAA"/>
    <property type="match status" value="1"/>
</dbReference>
<dbReference type="InterPro" id="IPR017871">
    <property type="entry name" value="ABC_transporter-like_CS"/>
</dbReference>
<organism evidence="6 7">
    <name type="scientific">Candidatus Aphodousia faecigallinarum</name>
    <dbReference type="NCBI Taxonomy" id="2840677"/>
    <lineage>
        <taxon>Bacteria</taxon>
        <taxon>Pseudomonadati</taxon>
        <taxon>Pseudomonadota</taxon>
        <taxon>Betaproteobacteria</taxon>
        <taxon>Burkholderiales</taxon>
        <taxon>Sutterellaceae</taxon>
        <taxon>Sutterellaceae incertae sedis</taxon>
        <taxon>Candidatus Aphodousia</taxon>
    </lineage>
</organism>
<evidence type="ECO:0000256" key="4">
    <source>
        <dbReference type="ARBA" id="ARBA00022840"/>
    </source>
</evidence>
<keyword evidence="4 6" id="KW-0067">ATP-binding</keyword>
<evidence type="ECO:0000256" key="3">
    <source>
        <dbReference type="ARBA" id="ARBA00022741"/>
    </source>
</evidence>
<dbReference type="AlphaFoldDB" id="A0A9D1IKH7"/>
<keyword evidence="2" id="KW-1003">Cell membrane</keyword>
<evidence type="ECO:0000256" key="1">
    <source>
        <dbReference type="ARBA" id="ARBA00022448"/>
    </source>
</evidence>
<dbReference type="InterPro" id="IPR050763">
    <property type="entry name" value="ABC_transporter_ATP-binding"/>
</dbReference>
<dbReference type="EMBL" id="DVMY01000085">
    <property type="protein sequence ID" value="HIU37714.1"/>
    <property type="molecule type" value="Genomic_DNA"/>
</dbReference>
<dbReference type="InterPro" id="IPR003439">
    <property type="entry name" value="ABC_transporter-like_ATP-bd"/>
</dbReference>
<proteinExistence type="predicted"/>
<evidence type="ECO:0000313" key="6">
    <source>
        <dbReference type="EMBL" id="HIU37714.1"/>
    </source>
</evidence>
<keyword evidence="2" id="KW-0472">Membrane</keyword>
<feature type="domain" description="ABC transporter" evidence="5">
    <location>
        <begin position="6"/>
        <end position="235"/>
    </location>
</feature>
<dbReference type="GO" id="GO:0005524">
    <property type="term" value="F:ATP binding"/>
    <property type="evidence" value="ECO:0007669"/>
    <property type="project" value="UniProtKB-KW"/>
</dbReference>
<dbReference type="InterPro" id="IPR003593">
    <property type="entry name" value="AAA+_ATPase"/>
</dbReference>
<reference evidence="6" key="2">
    <citation type="journal article" date="2021" name="PeerJ">
        <title>Extensive microbial diversity within the chicken gut microbiome revealed by metagenomics and culture.</title>
        <authorList>
            <person name="Gilroy R."/>
            <person name="Ravi A."/>
            <person name="Getino M."/>
            <person name="Pursley I."/>
            <person name="Horton D.L."/>
            <person name="Alikhan N.F."/>
            <person name="Baker D."/>
            <person name="Gharbi K."/>
            <person name="Hall N."/>
            <person name="Watson M."/>
            <person name="Adriaenssens E.M."/>
            <person name="Foster-Nyarko E."/>
            <person name="Jarju S."/>
            <person name="Secka A."/>
            <person name="Antonio M."/>
            <person name="Oren A."/>
            <person name="Chaudhuri R.R."/>
            <person name="La Ragione R."/>
            <person name="Hildebrand F."/>
            <person name="Pallen M.J."/>
        </authorList>
    </citation>
    <scope>NUCLEOTIDE SEQUENCE</scope>
    <source>
        <strain evidence="6">7463</strain>
    </source>
</reference>
<sequence>MNSNIIDIENLHKTYANGFEALKGISLQIREGAFFGLLGPNGAGKSTLINSMVGLVKPTSGGIRIAGFDIARDTSDALMSIGVVAQEILCDPFLSVYEMLAFQSGYYGLKNNDAWIEEIIDGLGLSEKMQTPCRLLSGGMKRRVMVAQALVHKPPIIVLDEPTAGVDVQLRNQLWNFIEKLHQNGHTIVLTTHYLEEAQNLCSEIAIINHGQIVAAGTTDSLLNSVKQNTLSFRLVSGIIPDGLLSRVLSSEAQKYILEFSDAKDLTNILNTLFACRCELENLQTSRASLEDLFIKVTH</sequence>
<comment type="caution">
    <text evidence="6">The sequence shown here is derived from an EMBL/GenBank/DDBJ whole genome shotgun (WGS) entry which is preliminary data.</text>
</comment>
<dbReference type="Proteomes" id="UP000824083">
    <property type="component" value="Unassembled WGS sequence"/>
</dbReference>
<dbReference type="InterPro" id="IPR027417">
    <property type="entry name" value="P-loop_NTPase"/>
</dbReference>
<dbReference type="PROSITE" id="PS50893">
    <property type="entry name" value="ABC_TRANSPORTER_2"/>
    <property type="match status" value="1"/>
</dbReference>
<dbReference type="Gene3D" id="3.40.50.300">
    <property type="entry name" value="P-loop containing nucleotide triphosphate hydrolases"/>
    <property type="match status" value="1"/>
</dbReference>
<reference evidence="6" key="1">
    <citation type="submission" date="2020-10" db="EMBL/GenBank/DDBJ databases">
        <authorList>
            <person name="Gilroy R."/>
        </authorList>
    </citation>
    <scope>NUCLEOTIDE SEQUENCE</scope>
    <source>
        <strain evidence="6">7463</strain>
    </source>
</reference>
<name>A0A9D1IKH7_9BURK</name>
<evidence type="ECO:0000313" key="7">
    <source>
        <dbReference type="Proteomes" id="UP000824083"/>
    </source>
</evidence>
<dbReference type="PROSITE" id="PS00211">
    <property type="entry name" value="ABC_TRANSPORTER_1"/>
    <property type="match status" value="1"/>
</dbReference>
<evidence type="ECO:0000259" key="5">
    <source>
        <dbReference type="PROSITE" id="PS50893"/>
    </source>
</evidence>
<dbReference type="PANTHER" id="PTHR42711">
    <property type="entry name" value="ABC TRANSPORTER ATP-BINDING PROTEIN"/>
    <property type="match status" value="1"/>
</dbReference>
<protein>
    <submittedName>
        <fullName evidence="6">ABC transporter ATP-binding protein</fullName>
    </submittedName>
</protein>
<evidence type="ECO:0000256" key="2">
    <source>
        <dbReference type="ARBA" id="ARBA00022475"/>
    </source>
</evidence>